<dbReference type="FunFam" id="3.40.50.150:FF:000053">
    <property type="entry name" value="Release factor glutamine methyltransferase"/>
    <property type="match status" value="1"/>
</dbReference>
<comment type="similarity">
    <text evidence="5">Belongs to the protein N5-glutamine methyltransferase family. PrmC subfamily.</text>
</comment>
<organism evidence="8 9">
    <name type="scientific">Oligosphaera ethanolica</name>
    <dbReference type="NCBI Taxonomy" id="760260"/>
    <lineage>
        <taxon>Bacteria</taxon>
        <taxon>Pseudomonadati</taxon>
        <taxon>Lentisphaerota</taxon>
        <taxon>Oligosphaeria</taxon>
        <taxon>Oligosphaerales</taxon>
        <taxon>Oligosphaeraceae</taxon>
        <taxon>Oligosphaera</taxon>
    </lineage>
</organism>
<keyword evidence="9" id="KW-1185">Reference proteome</keyword>
<dbReference type="AlphaFoldDB" id="A0AAE3VD91"/>
<evidence type="ECO:0000259" key="7">
    <source>
        <dbReference type="Pfam" id="PF17827"/>
    </source>
</evidence>
<comment type="caution">
    <text evidence="5">Lacks conserved residue(s) required for the propagation of feature annotation.</text>
</comment>
<evidence type="ECO:0000256" key="3">
    <source>
        <dbReference type="ARBA" id="ARBA00022691"/>
    </source>
</evidence>
<feature type="binding site" evidence="5">
    <location>
        <begin position="186"/>
        <end position="189"/>
    </location>
    <ligand>
        <name>substrate</name>
    </ligand>
</feature>
<evidence type="ECO:0000313" key="8">
    <source>
        <dbReference type="EMBL" id="MDQ0288374.1"/>
    </source>
</evidence>
<dbReference type="GO" id="GO:0032259">
    <property type="term" value="P:methylation"/>
    <property type="evidence" value="ECO:0007669"/>
    <property type="project" value="UniProtKB-KW"/>
</dbReference>
<dbReference type="RefSeq" id="WP_307259698.1">
    <property type="nucleotide sequence ID" value="NZ_JAUSVL010000001.1"/>
</dbReference>
<dbReference type="GO" id="GO:0102559">
    <property type="term" value="F:peptide chain release factor N(5)-glutamine methyltransferase activity"/>
    <property type="evidence" value="ECO:0007669"/>
    <property type="project" value="UniProtKB-EC"/>
</dbReference>
<dbReference type="Pfam" id="PF13649">
    <property type="entry name" value="Methyltransf_25"/>
    <property type="match status" value="1"/>
</dbReference>
<feature type="binding site" evidence="5">
    <location>
        <position position="142"/>
    </location>
    <ligand>
        <name>S-adenosyl-L-methionine</name>
        <dbReference type="ChEBI" id="CHEBI:59789"/>
    </ligand>
</feature>
<gene>
    <name evidence="5" type="primary">prmC</name>
    <name evidence="8" type="ORF">J3R75_000481</name>
</gene>
<feature type="domain" description="Methyltransferase" evidence="6">
    <location>
        <begin position="115"/>
        <end position="188"/>
    </location>
</feature>
<keyword evidence="1 5" id="KW-0489">Methyltransferase</keyword>
<dbReference type="NCBIfam" id="TIGR03534">
    <property type="entry name" value="RF_mod_PrmC"/>
    <property type="match status" value="1"/>
</dbReference>
<dbReference type="EC" id="2.1.1.297" evidence="5"/>
<dbReference type="Proteomes" id="UP001238163">
    <property type="component" value="Unassembled WGS sequence"/>
</dbReference>
<name>A0AAE3VD91_9BACT</name>
<dbReference type="InterPro" id="IPR040758">
    <property type="entry name" value="PrmC_N"/>
</dbReference>
<evidence type="ECO:0000256" key="4">
    <source>
        <dbReference type="ARBA" id="ARBA00048391"/>
    </source>
</evidence>
<proteinExistence type="inferred from homology"/>
<dbReference type="InterPro" id="IPR041698">
    <property type="entry name" value="Methyltransf_25"/>
</dbReference>
<dbReference type="InterPro" id="IPR050320">
    <property type="entry name" value="N5-glutamine_MTase"/>
</dbReference>
<feature type="domain" description="Release factor glutamine methyltransferase N-terminal" evidence="7">
    <location>
        <begin position="6"/>
        <end position="76"/>
    </location>
</feature>
<reference evidence="8" key="1">
    <citation type="submission" date="2023-07" db="EMBL/GenBank/DDBJ databases">
        <title>Genomic Encyclopedia of Type Strains, Phase IV (KMG-IV): sequencing the most valuable type-strain genomes for metagenomic binning, comparative biology and taxonomic classification.</title>
        <authorList>
            <person name="Goeker M."/>
        </authorList>
    </citation>
    <scope>NUCLEOTIDE SEQUENCE</scope>
    <source>
        <strain evidence="8">DSM 24202</strain>
    </source>
</reference>
<evidence type="ECO:0000313" key="9">
    <source>
        <dbReference type="Proteomes" id="UP001238163"/>
    </source>
</evidence>
<comment type="function">
    <text evidence="5">Methylates the class 1 translation termination release factors RF1/PrfA and RF2/PrfB on the glutamine residue of the universally conserved GGQ motif.</text>
</comment>
<dbReference type="InterPro" id="IPR029063">
    <property type="entry name" value="SAM-dependent_MTases_sf"/>
</dbReference>
<dbReference type="InterPro" id="IPR004556">
    <property type="entry name" value="HemK-like"/>
</dbReference>
<evidence type="ECO:0000256" key="2">
    <source>
        <dbReference type="ARBA" id="ARBA00022679"/>
    </source>
</evidence>
<sequence>MRAETLLAEAAAALLAAGISNGRQEAGWLLAQVLGEQPLTAQPCSGGTPLAPAVVARFNALLARRLAGEPLQYILGDVDFHCVNLLVGPGVLIPRPETEQLVDFALALYPGAGAICDLCTGSGAIALALAARLPGVAVTGVDLSPEALVWARRNGERLALANAQFLLGDLFAPLPAAARFAMITANPPYVTAAEYEHLEAVVKDYEPQLALVAPERGLAVIRRIVEGARRRLLSGGWLLCEIGEEQGGEVGDILTACGYAAVAIRQDYAGKDRVAVARWPGGAED</sequence>
<dbReference type="HAMAP" id="MF_02126">
    <property type="entry name" value="RF_methyltr_PrmC"/>
    <property type="match status" value="1"/>
</dbReference>
<protein>
    <recommendedName>
        <fullName evidence="5">Release factor glutamine methyltransferase</fullName>
        <shortName evidence="5">RF MTase</shortName>
        <ecNumber evidence="5">2.1.1.297</ecNumber>
    </recommendedName>
    <alternativeName>
        <fullName evidence="5">N5-glutamine methyltransferase PrmC</fullName>
    </alternativeName>
    <alternativeName>
        <fullName evidence="5">Protein-(glutamine-N5) MTase PrmC</fullName>
    </alternativeName>
    <alternativeName>
        <fullName evidence="5">Protein-glutamine N-methyltransferase PrmC</fullName>
    </alternativeName>
</protein>
<dbReference type="EMBL" id="JAUSVL010000001">
    <property type="protein sequence ID" value="MDQ0288374.1"/>
    <property type="molecule type" value="Genomic_DNA"/>
</dbReference>
<keyword evidence="3 5" id="KW-0949">S-adenosyl-L-methionine</keyword>
<dbReference type="InterPro" id="IPR019874">
    <property type="entry name" value="RF_methyltr_PrmC"/>
</dbReference>
<evidence type="ECO:0000256" key="5">
    <source>
        <dbReference type="HAMAP-Rule" id="MF_02126"/>
    </source>
</evidence>
<accession>A0AAE3VD91</accession>
<keyword evidence="2 5" id="KW-0808">Transferase</keyword>
<dbReference type="Pfam" id="PF17827">
    <property type="entry name" value="PrmC_N"/>
    <property type="match status" value="1"/>
</dbReference>
<dbReference type="CDD" id="cd02440">
    <property type="entry name" value="AdoMet_MTases"/>
    <property type="match status" value="1"/>
</dbReference>
<dbReference type="SUPFAM" id="SSF53335">
    <property type="entry name" value="S-adenosyl-L-methionine-dependent methyltransferases"/>
    <property type="match status" value="1"/>
</dbReference>
<dbReference type="Gene3D" id="3.40.50.150">
    <property type="entry name" value="Vaccinia Virus protein VP39"/>
    <property type="match status" value="1"/>
</dbReference>
<dbReference type="PANTHER" id="PTHR18895">
    <property type="entry name" value="HEMK METHYLTRANSFERASE"/>
    <property type="match status" value="1"/>
</dbReference>
<evidence type="ECO:0000256" key="1">
    <source>
        <dbReference type="ARBA" id="ARBA00022603"/>
    </source>
</evidence>
<dbReference type="NCBIfam" id="TIGR00536">
    <property type="entry name" value="hemK_fam"/>
    <property type="match status" value="1"/>
</dbReference>
<feature type="binding site" evidence="5">
    <location>
        <position position="186"/>
    </location>
    <ligand>
        <name>S-adenosyl-L-methionine</name>
        <dbReference type="ChEBI" id="CHEBI:59789"/>
    </ligand>
</feature>
<dbReference type="Gene3D" id="1.10.8.10">
    <property type="entry name" value="DNA helicase RuvA subunit, C-terminal domain"/>
    <property type="match status" value="1"/>
</dbReference>
<comment type="caution">
    <text evidence="8">The sequence shown here is derived from an EMBL/GenBank/DDBJ whole genome shotgun (WGS) entry which is preliminary data.</text>
</comment>
<dbReference type="PANTHER" id="PTHR18895:SF74">
    <property type="entry name" value="MTRF1L RELEASE FACTOR GLUTAMINE METHYLTRANSFERASE"/>
    <property type="match status" value="1"/>
</dbReference>
<comment type="catalytic activity">
    <reaction evidence="4 5">
        <text>L-glutaminyl-[peptide chain release factor] + S-adenosyl-L-methionine = N(5)-methyl-L-glutaminyl-[peptide chain release factor] + S-adenosyl-L-homocysteine + H(+)</text>
        <dbReference type="Rhea" id="RHEA:42896"/>
        <dbReference type="Rhea" id="RHEA-COMP:10271"/>
        <dbReference type="Rhea" id="RHEA-COMP:10272"/>
        <dbReference type="ChEBI" id="CHEBI:15378"/>
        <dbReference type="ChEBI" id="CHEBI:30011"/>
        <dbReference type="ChEBI" id="CHEBI:57856"/>
        <dbReference type="ChEBI" id="CHEBI:59789"/>
        <dbReference type="ChEBI" id="CHEBI:61891"/>
        <dbReference type="EC" id="2.1.1.297"/>
    </reaction>
</comment>
<evidence type="ECO:0000259" key="6">
    <source>
        <dbReference type="Pfam" id="PF13649"/>
    </source>
</evidence>